<evidence type="ECO:0000256" key="1">
    <source>
        <dbReference type="SAM" id="MobiDB-lite"/>
    </source>
</evidence>
<accession>A0AAD3DWR8</accession>
<reference evidence="3 4" key="1">
    <citation type="journal article" date="2021" name="Sci. Rep.">
        <title>Genome sequencing of the multicellular alga Astrephomene provides insights into convergent evolution of germ-soma differentiation.</title>
        <authorList>
            <person name="Yamashita S."/>
            <person name="Yamamoto K."/>
            <person name="Matsuzaki R."/>
            <person name="Suzuki S."/>
            <person name="Yamaguchi H."/>
            <person name="Hirooka S."/>
            <person name="Minakuchi Y."/>
            <person name="Miyagishima S."/>
            <person name="Kawachi M."/>
            <person name="Toyoda A."/>
            <person name="Nozaki H."/>
        </authorList>
    </citation>
    <scope>NUCLEOTIDE SEQUENCE [LARGE SCALE GENOMIC DNA]</scope>
    <source>
        <strain evidence="3 4">NIES-4017</strain>
    </source>
</reference>
<name>A0AAD3DWR8_9CHLO</name>
<feature type="compositionally biased region" description="Low complexity" evidence="1">
    <location>
        <begin position="965"/>
        <end position="980"/>
    </location>
</feature>
<organism evidence="3 4">
    <name type="scientific">Astrephomene gubernaculifera</name>
    <dbReference type="NCBI Taxonomy" id="47775"/>
    <lineage>
        <taxon>Eukaryota</taxon>
        <taxon>Viridiplantae</taxon>
        <taxon>Chlorophyta</taxon>
        <taxon>core chlorophytes</taxon>
        <taxon>Chlorophyceae</taxon>
        <taxon>CS clade</taxon>
        <taxon>Chlamydomonadales</taxon>
        <taxon>Astrephomenaceae</taxon>
        <taxon>Astrephomene</taxon>
    </lineage>
</organism>
<dbReference type="Proteomes" id="UP001054857">
    <property type="component" value="Unassembled WGS sequence"/>
</dbReference>
<feature type="region of interest" description="Disordered" evidence="1">
    <location>
        <begin position="241"/>
        <end position="302"/>
    </location>
</feature>
<feature type="region of interest" description="Disordered" evidence="1">
    <location>
        <begin position="452"/>
        <end position="558"/>
    </location>
</feature>
<feature type="region of interest" description="Disordered" evidence="1">
    <location>
        <begin position="609"/>
        <end position="648"/>
    </location>
</feature>
<gene>
    <name evidence="3" type="ORF">Agub_g11556</name>
</gene>
<feature type="region of interest" description="Disordered" evidence="1">
    <location>
        <begin position="152"/>
        <end position="175"/>
    </location>
</feature>
<dbReference type="PANTHER" id="PTHR14374">
    <property type="entry name" value="FOIE GRAS"/>
    <property type="match status" value="1"/>
</dbReference>
<evidence type="ECO:0000313" key="4">
    <source>
        <dbReference type="Proteomes" id="UP001054857"/>
    </source>
</evidence>
<evidence type="ECO:0000313" key="3">
    <source>
        <dbReference type="EMBL" id="GFR49515.1"/>
    </source>
</evidence>
<feature type="compositionally biased region" description="Low complexity" evidence="1">
    <location>
        <begin position="498"/>
        <end position="512"/>
    </location>
</feature>
<feature type="region of interest" description="Disordered" evidence="1">
    <location>
        <begin position="955"/>
        <end position="1003"/>
    </location>
</feature>
<feature type="compositionally biased region" description="Low complexity" evidence="1">
    <location>
        <begin position="611"/>
        <end position="631"/>
    </location>
</feature>
<feature type="compositionally biased region" description="Low complexity" evidence="1">
    <location>
        <begin position="454"/>
        <end position="477"/>
    </location>
</feature>
<feature type="domain" description="Trafficking protein particle complex subunit 11" evidence="2">
    <location>
        <begin position="20"/>
        <end position="131"/>
    </location>
</feature>
<proteinExistence type="predicted"/>
<dbReference type="EMBL" id="BMAR01000030">
    <property type="protein sequence ID" value="GFR49515.1"/>
    <property type="molecule type" value="Genomic_DNA"/>
</dbReference>
<evidence type="ECO:0000259" key="2">
    <source>
        <dbReference type="Pfam" id="PF11817"/>
    </source>
</evidence>
<feature type="compositionally biased region" description="Low complexity" evidence="1">
    <location>
        <begin position="254"/>
        <end position="286"/>
    </location>
</feature>
<keyword evidence="4" id="KW-1185">Reference proteome</keyword>
<dbReference type="AlphaFoldDB" id="A0AAD3DWR8"/>
<dbReference type="PANTHER" id="PTHR14374:SF0">
    <property type="entry name" value="TRAFFICKING PROTEIN PARTICLE COMPLEX SUBUNIT 11"/>
    <property type="match status" value="1"/>
</dbReference>
<comment type="caution">
    <text evidence="3">The sequence shown here is derived from an EMBL/GenBank/DDBJ whole genome shotgun (WGS) entry which is preliminary data.</text>
</comment>
<feature type="compositionally biased region" description="Low complexity" evidence="1">
    <location>
        <begin position="156"/>
        <end position="172"/>
    </location>
</feature>
<feature type="non-terminal residue" evidence="3">
    <location>
        <position position="1"/>
    </location>
</feature>
<dbReference type="Pfam" id="PF11817">
    <property type="entry name" value="Foie-gras_1"/>
    <property type="match status" value="1"/>
</dbReference>
<feature type="compositionally biased region" description="Low complexity" evidence="1">
    <location>
        <begin position="520"/>
        <end position="551"/>
    </location>
</feature>
<sequence length="1128" mass="116396">QYVGQLLLRNEAAQGGHSPLSDQDYLLFLESEECRLVTPAVVIDVMNSALLMLKDCTGADRLRSQLGGMMASEHILANNLSAARKLLLQVCHQYRREGWLLPLLQSLVALREVAQRLKLPAEHLCYSLEIAALATQVQAPPPQQQLVLTDPRVGPASATASASSSSGTAAAALGGGGRGRGRGSSGCFISAAAASQAACASRVVDPAAALAACRSAVQTLVTGISEIKQGIMKTPSAHMSAGTAAAAGGGGSSPAGLRSPTGGEAAAAAAGGMASTSTTSISGGLSPESSATQLLPPAPPGAVGVGAGGLPRHFHYTVEHLDLREAQRRAREAGDPRSVADIMHRHTQQDYGWCRCIALAAGFTYSRPDPHTADFYLALYNQLPLPLPIKGVVLHFADDQGDMWVQALPGVIPPHEPPAAPLPQHVGAALDSATHSFHHLHLNSLLRPHDARLQQQQQQGGAAGVAGADGWAAPAGGSTRRSDTGGERVPGQLRHTDGPPSSSSSASGSTLLHPPPPSTPAHATPTYTTTGAPPSPPSSSSAAAASTSTSSLPPPLPPHRWTHFSARLSPRCLGRLRAERAILLLSDHATVVFKLASFPPATAASPQPGVLTGPLLAPPSSSSPSSSLAATAPPPPSTPNGTTTTTATPLNLLSAGASVDHAATPFRSIRTSSSSSSFPPASSSSSPAVSPGQLSLFVAHLGPLPSLSYGIPTGLALLGEHAPLLAQLAVPPGGRPLIGASMEFVIGRTSGGLQASDIVLVVDDAAGSGGLMALNNERYRIPLPRVEPGGTHTVRLWARSAAAGSATVAAVLLCPAQVTASASVTFEEPFEFKCRMSSEVGVHTLSLPRLSARDLGSTALTIGQPVMVTALIRALQPATLELASAQVALEPSAAIKLVSDPNQQLSAHGPATPMRLARGDVFTLLLPICPTELLEHGRSMGRLNLRWRRPAGHVLLPGKPGHGTQQQGQQQQGQAGAVVAADKRTGDEAAAADQQQAVDPLAEPCPDPWVTTVLELPRVTVTESLLTARTLGPAQITAGMAFTYSLQLQNFSPTPLELMITLMDAPGFTCANERSPSLTVPPRERAGVSWQLVAGLPGHQLLPGVRLLAPRHNCALTTQSPHVYVQPF</sequence>
<dbReference type="InterPro" id="IPR021773">
    <property type="entry name" value="TPC11"/>
</dbReference>
<feature type="compositionally biased region" description="Low complexity" evidence="1">
    <location>
        <begin position="639"/>
        <end position="648"/>
    </location>
</feature>
<protein>
    <recommendedName>
        <fullName evidence="2">Trafficking protein particle complex subunit 11 domain-containing protein</fullName>
    </recommendedName>
</protein>